<keyword evidence="4" id="KW-0443">Lipid metabolism</keyword>
<dbReference type="GO" id="GO:0016874">
    <property type="term" value="F:ligase activity"/>
    <property type="evidence" value="ECO:0007669"/>
    <property type="project" value="UniProtKB-KW"/>
</dbReference>
<dbReference type="InterPro" id="IPR000873">
    <property type="entry name" value="AMP-dep_synth/lig_dom"/>
</dbReference>
<dbReference type="AlphaFoldDB" id="A0A4U6BKV6"/>
<dbReference type="InterPro" id="IPR020845">
    <property type="entry name" value="AMP-binding_CS"/>
</dbReference>
<keyword evidence="8" id="KW-1185">Reference proteome</keyword>
<dbReference type="Pfam" id="PF00501">
    <property type="entry name" value="AMP-binding"/>
    <property type="match status" value="1"/>
</dbReference>
<dbReference type="EMBL" id="LBIA02000001">
    <property type="protein sequence ID" value="TKT70852.1"/>
    <property type="molecule type" value="Genomic_DNA"/>
</dbReference>
<organism evidence="7 8">
    <name type="scientific">Afipia massiliensis</name>
    <dbReference type="NCBI Taxonomy" id="211460"/>
    <lineage>
        <taxon>Bacteria</taxon>
        <taxon>Pseudomonadati</taxon>
        <taxon>Pseudomonadota</taxon>
        <taxon>Alphaproteobacteria</taxon>
        <taxon>Hyphomicrobiales</taxon>
        <taxon>Nitrobacteraceae</taxon>
        <taxon>Afipia</taxon>
    </lineage>
</organism>
<dbReference type="RefSeq" id="WP_046828520.1">
    <property type="nucleotide sequence ID" value="NZ_LBIA02000001.1"/>
</dbReference>
<accession>A0A4U6BKV6</accession>
<evidence type="ECO:0000259" key="6">
    <source>
        <dbReference type="Pfam" id="PF13193"/>
    </source>
</evidence>
<protein>
    <submittedName>
        <fullName evidence="7">Long-chain fatty acid--CoA ligase</fullName>
    </submittedName>
</protein>
<evidence type="ECO:0000256" key="4">
    <source>
        <dbReference type="ARBA" id="ARBA00023098"/>
    </source>
</evidence>
<dbReference type="SUPFAM" id="SSF56801">
    <property type="entry name" value="Acetyl-CoA synthetase-like"/>
    <property type="match status" value="1"/>
</dbReference>
<evidence type="ECO:0000313" key="8">
    <source>
        <dbReference type="Proteomes" id="UP000034832"/>
    </source>
</evidence>
<name>A0A4U6BKV6_9BRAD</name>
<dbReference type="InterPro" id="IPR025110">
    <property type="entry name" value="AMP-bd_C"/>
</dbReference>
<dbReference type="InterPro" id="IPR042099">
    <property type="entry name" value="ANL_N_sf"/>
</dbReference>
<dbReference type="GO" id="GO:0006631">
    <property type="term" value="P:fatty acid metabolic process"/>
    <property type="evidence" value="ECO:0007669"/>
    <property type="project" value="UniProtKB-KW"/>
</dbReference>
<keyword evidence="2 7" id="KW-0436">Ligase</keyword>
<gene>
    <name evidence="7" type="ORF">YH63_005185</name>
</gene>
<evidence type="ECO:0000256" key="1">
    <source>
        <dbReference type="ARBA" id="ARBA00006432"/>
    </source>
</evidence>
<evidence type="ECO:0000256" key="2">
    <source>
        <dbReference type="ARBA" id="ARBA00022598"/>
    </source>
</evidence>
<feature type="domain" description="AMP-dependent synthetase/ligase" evidence="5">
    <location>
        <begin position="17"/>
        <end position="395"/>
    </location>
</feature>
<dbReference type="STRING" id="211460.YH63_13715"/>
<dbReference type="NCBIfam" id="NF004837">
    <property type="entry name" value="PRK06187.1"/>
    <property type="match status" value="1"/>
</dbReference>
<dbReference type="InterPro" id="IPR045851">
    <property type="entry name" value="AMP-bd_C_sf"/>
</dbReference>
<dbReference type="Gene3D" id="3.30.300.30">
    <property type="match status" value="1"/>
</dbReference>
<sequence>MRGLMTERPLLIIDILRHAANVHRDAEVISVTGNDAPERRSYAEVLQRTSKLANALIKLGMSTDSVVGTLAWNNFKHLEIYYATAGIGAVCHTINPRLSATQVEDLIKHASDDLLFVEGDLFDSISHLVTKPGFPRVVILGEADADLPPHTISYEQIVEQETDNVAWPILDERTASSLCYTSGTTGNPKGILYSHRSSVLHAMSVCRTDTWAISGDDVICLFAPMFHVNGWGIPHAAPICGADLVLPGPHLSPQEIYRIIEDNHVTFALAVPTLWHGLLNYLGQTGQRLSRLRRILVSGSPLPPDMLSRFEANHGVDVLQAWGMTESSPMGMVSRLSRRMKKRPIEEQHALRLQQGRPVFGIEAKLNNVDGMTTPSDQTIGECAIRGHWVASSYFKGDASASEAFLDDGWFETGDVATIDSDGFFRIVDRRKDAIKSGGEWISSIEMETAARQDSQIIDAAAVAIPDEKWGERPALVISVRDEHTFDREQLLNALRVRLQKWALPDHILILPMLPRSTAGKLLKNEIREKVRTMLATSDQTIR</sequence>
<keyword evidence="3" id="KW-0276">Fatty acid metabolism</keyword>
<dbReference type="Gene3D" id="3.40.50.12780">
    <property type="entry name" value="N-terminal domain of ligase-like"/>
    <property type="match status" value="1"/>
</dbReference>
<comment type="similarity">
    <text evidence="1">Belongs to the ATP-dependent AMP-binding enzyme family.</text>
</comment>
<dbReference type="Proteomes" id="UP000034832">
    <property type="component" value="Unassembled WGS sequence"/>
</dbReference>
<dbReference type="OrthoDB" id="9803968at2"/>
<proteinExistence type="inferred from homology"/>
<dbReference type="PROSITE" id="PS00455">
    <property type="entry name" value="AMP_BINDING"/>
    <property type="match status" value="1"/>
</dbReference>
<dbReference type="PANTHER" id="PTHR43859:SF4">
    <property type="entry name" value="BUTANOATE--COA LIGASE AAE1-RELATED"/>
    <property type="match status" value="1"/>
</dbReference>
<dbReference type="Pfam" id="PF13193">
    <property type="entry name" value="AMP-binding_C"/>
    <property type="match status" value="1"/>
</dbReference>
<comment type="caution">
    <text evidence="7">The sequence shown here is derived from an EMBL/GenBank/DDBJ whole genome shotgun (WGS) entry which is preliminary data.</text>
</comment>
<evidence type="ECO:0000256" key="3">
    <source>
        <dbReference type="ARBA" id="ARBA00022832"/>
    </source>
</evidence>
<feature type="domain" description="AMP-binding enzyme C-terminal" evidence="6">
    <location>
        <begin position="446"/>
        <end position="521"/>
    </location>
</feature>
<evidence type="ECO:0000313" key="7">
    <source>
        <dbReference type="EMBL" id="TKT70852.1"/>
    </source>
</evidence>
<reference evidence="7" key="1">
    <citation type="submission" date="2019-04" db="EMBL/GenBank/DDBJ databases">
        <title>Whole genome sequencing of cave bacteria.</title>
        <authorList>
            <person name="Gan H.M."/>
            <person name="Barton H."/>
            <person name="Savka M.A."/>
        </authorList>
    </citation>
    <scope>NUCLEOTIDE SEQUENCE [LARGE SCALE GENOMIC DNA]</scope>
    <source>
        <strain evidence="7">LC387</strain>
    </source>
</reference>
<dbReference type="PANTHER" id="PTHR43859">
    <property type="entry name" value="ACYL-ACTIVATING ENZYME"/>
    <property type="match status" value="1"/>
</dbReference>
<evidence type="ECO:0000259" key="5">
    <source>
        <dbReference type="Pfam" id="PF00501"/>
    </source>
</evidence>